<dbReference type="GO" id="GO:0005730">
    <property type="term" value="C:nucleolus"/>
    <property type="evidence" value="ECO:0000318"/>
    <property type="project" value="GO_Central"/>
</dbReference>
<dbReference type="EMBL" id="CM000883">
    <property type="protein sequence ID" value="KQJ85647.1"/>
    <property type="molecule type" value="Genomic_DNA"/>
</dbReference>
<dbReference type="InterPro" id="IPR052414">
    <property type="entry name" value="U3_snoRNA-assoc_WDR"/>
</dbReference>
<keyword evidence="8" id="KW-1185">Reference proteome</keyword>
<evidence type="ECO:0000256" key="2">
    <source>
        <dbReference type="ARBA" id="ARBA00023242"/>
    </source>
</evidence>
<dbReference type="Pfam" id="PF04003">
    <property type="entry name" value="Utp12"/>
    <property type="match status" value="1"/>
</dbReference>
<dbReference type="OrthoDB" id="30195at2759"/>
<reference evidence="7" key="3">
    <citation type="submission" date="2018-08" db="UniProtKB">
        <authorList>
            <consortium name="EnsemblPlants"/>
        </authorList>
    </citation>
    <scope>IDENTIFICATION</scope>
    <source>
        <strain evidence="7">cv. Bd21</strain>
    </source>
</reference>
<feature type="domain" description="Small-subunit processome Utp12" evidence="5">
    <location>
        <begin position="88"/>
        <end position="185"/>
    </location>
</feature>
<organism evidence="6">
    <name type="scientific">Brachypodium distachyon</name>
    <name type="common">Purple false brome</name>
    <name type="synonym">Trachynia distachya</name>
    <dbReference type="NCBI Taxonomy" id="15368"/>
    <lineage>
        <taxon>Eukaryota</taxon>
        <taxon>Viridiplantae</taxon>
        <taxon>Streptophyta</taxon>
        <taxon>Embryophyta</taxon>
        <taxon>Tracheophyta</taxon>
        <taxon>Spermatophyta</taxon>
        <taxon>Magnoliopsida</taxon>
        <taxon>Liliopsida</taxon>
        <taxon>Poales</taxon>
        <taxon>Poaceae</taxon>
        <taxon>BOP clade</taxon>
        <taxon>Pooideae</taxon>
        <taxon>Stipodae</taxon>
        <taxon>Brachypodieae</taxon>
        <taxon>Brachypodium</taxon>
    </lineage>
</organism>
<dbReference type="PANTHER" id="PTHR44267">
    <property type="entry name" value="WD REPEAT-CONTAINING PROTEIN 43"/>
    <property type="match status" value="1"/>
</dbReference>
<evidence type="ECO:0000256" key="3">
    <source>
        <dbReference type="ARBA" id="ARBA00038335"/>
    </source>
</evidence>
<feature type="compositionally biased region" description="Acidic residues" evidence="4">
    <location>
        <begin position="209"/>
        <end position="239"/>
    </location>
</feature>
<sequence>MLATDQSRSRRRRRPAEDAPLPSDTVNPEYNLDEPTMEEKLAALNLPAETAGGAAEEKSVSAAMAVPPSADSVHVLLKQALTADDRASLLSCLNNRDDKVIRKSISLLSPADAMKLLKSLILLMQSRGSVMVCLLPWLQALLSRHMSSIVSQESSLLLLNSLYHLIDARTSTFASALEVSTCLDYHFSEICDDEPGEEEETAPIVYEDKDTDEEESEVDDAMETDDKETDEEESEVDDM</sequence>
<dbReference type="GeneID" id="100837506"/>
<name>I1IG51_BRADI</name>
<dbReference type="HOGENOM" id="CLU_067444_0_0_1"/>
<dbReference type="AlphaFoldDB" id="I1IG51"/>
<dbReference type="eggNOG" id="KOG4547">
    <property type="taxonomic scope" value="Eukaryota"/>
</dbReference>
<dbReference type="GO" id="GO:0000462">
    <property type="term" value="P:maturation of SSU-rRNA from tricistronic rRNA transcript (SSU-rRNA, 5.8S rRNA, LSU-rRNA)"/>
    <property type="evidence" value="ECO:0000318"/>
    <property type="project" value="GO_Central"/>
</dbReference>
<evidence type="ECO:0000313" key="7">
    <source>
        <dbReference type="EnsemblPlants" id="KQJ85647"/>
    </source>
</evidence>
<dbReference type="EnsemblPlants" id="KQJ85647">
    <property type="protein sequence ID" value="KQJ85647"/>
    <property type="gene ID" value="BRADI_4g00800v3"/>
</dbReference>
<dbReference type="RefSeq" id="XP_003575827.1">
    <property type="nucleotide sequence ID" value="XM_003575779.3"/>
</dbReference>
<dbReference type="STRING" id="15368.I1IG51"/>
<comment type="subcellular location">
    <subcellularLocation>
        <location evidence="1">Nucleus</location>
    </subcellularLocation>
</comment>
<dbReference type="InterPro" id="IPR007148">
    <property type="entry name" value="SSU_processome_Utp12"/>
</dbReference>
<dbReference type="PANTHER" id="PTHR44267:SF1">
    <property type="entry name" value="WD REPEAT-CONTAINING PROTEIN 43"/>
    <property type="match status" value="1"/>
</dbReference>
<feature type="compositionally biased region" description="Acidic residues" evidence="4">
    <location>
        <begin position="192"/>
        <end position="201"/>
    </location>
</feature>
<feature type="region of interest" description="Disordered" evidence="4">
    <location>
        <begin position="192"/>
        <end position="239"/>
    </location>
</feature>
<proteinExistence type="inferred from homology"/>
<protein>
    <recommendedName>
        <fullName evidence="5">Small-subunit processome Utp12 domain-containing protein</fullName>
    </recommendedName>
</protein>
<evidence type="ECO:0000259" key="5">
    <source>
        <dbReference type="Pfam" id="PF04003"/>
    </source>
</evidence>
<comment type="similarity">
    <text evidence="3">Belongs to the UTP5 family.</text>
</comment>
<evidence type="ECO:0000313" key="8">
    <source>
        <dbReference type="Proteomes" id="UP000008810"/>
    </source>
</evidence>
<evidence type="ECO:0000256" key="4">
    <source>
        <dbReference type="SAM" id="MobiDB-lite"/>
    </source>
</evidence>
<keyword evidence="2" id="KW-0539">Nucleus</keyword>
<dbReference type="Proteomes" id="UP000008810">
    <property type="component" value="Chromosome 4"/>
</dbReference>
<gene>
    <name evidence="7" type="primary">LOC100837506</name>
    <name evidence="6" type="ORF">BRADI_4g00800v3</name>
</gene>
<evidence type="ECO:0000256" key="1">
    <source>
        <dbReference type="ARBA" id="ARBA00004123"/>
    </source>
</evidence>
<reference evidence="6 7" key="1">
    <citation type="journal article" date="2010" name="Nature">
        <title>Genome sequencing and analysis of the model grass Brachypodium distachyon.</title>
        <authorList>
            <consortium name="International Brachypodium Initiative"/>
        </authorList>
    </citation>
    <scope>NUCLEOTIDE SEQUENCE [LARGE SCALE GENOMIC DNA]</scope>
    <source>
        <strain evidence="6 7">Bd21</strain>
    </source>
</reference>
<dbReference type="OMA" id="HWIIVTH"/>
<accession>I1IG51</accession>
<dbReference type="Gramene" id="KQJ85647">
    <property type="protein sequence ID" value="KQJ85647"/>
    <property type="gene ID" value="BRADI_4g00800v3"/>
</dbReference>
<reference evidence="6" key="2">
    <citation type="submission" date="2017-06" db="EMBL/GenBank/DDBJ databases">
        <title>WGS assembly of Brachypodium distachyon.</title>
        <authorList>
            <consortium name="The International Brachypodium Initiative"/>
            <person name="Lucas S."/>
            <person name="Harmon-Smith M."/>
            <person name="Lail K."/>
            <person name="Tice H."/>
            <person name="Grimwood J."/>
            <person name="Bruce D."/>
            <person name="Barry K."/>
            <person name="Shu S."/>
            <person name="Lindquist E."/>
            <person name="Wang M."/>
            <person name="Pitluck S."/>
            <person name="Vogel J.P."/>
            <person name="Garvin D.F."/>
            <person name="Mockler T.C."/>
            <person name="Schmutz J."/>
            <person name="Rokhsar D."/>
            <person name="Bevan M.W."/>
        </authorList>
    </citation>
    <scope>NUCLEOTIDE SEQUENCE</scope>
    <source>
        <strain evidence="6">Bd21</strain>
    </source>
</reference>
<evidence type="ECO:0000313" key="6">
    <source>
        <dbReference type="EMBL" id="KQJ85647.1"/>
    </source>
</evidence>
<dbReference type="FunCoup" id="I1IG51">
    <property type="interactions" value="274"/>
</dbReference>
<feature type="region of interest" description="Disordered" evidence="4">
    <location>
        <begin position="1"/>
        <end position="32"/>
    </location>
</feature>
<dbReference type="KEGG" id="bdi:100837506"/>